<reference evidence="3 4" key="1">
    <citation type="submission" date="2024-09" db="EMBL/GenBank/DDBJ databases">
        <authorList>
            <person name="D'Angelo T."/>
        </authorList>
    </citation>
    <scope>NUCLEOTIDE SEQUENCE [LARGE SCALE GENOMIC DNA]</scope>
    <source>
        <strain evidence="3">SAG AM-311-F02</strain>
    </source>
</reference>
<feature type="domain" description="Periplasmic copper-binding protein NosD beta helix" evidence="2">
    <location>
        <begin position="94"/>
        <end position="249"/>
    </location>
</feature>
<organism evidence="3 4">
    <name type="scientific">Eiseniibacteriota bacterium</name>
    <dbReference type="NCBI Taxonomy" id="2212470"/>
    <lineage>
        <taxon>Bacteria</taxon>
        <taxon>Candidatus Eiseniibacteriota</taxon>
    </lineage>
</organism>
<name>A0ABV6YNP5_UNCEI</name>
<dbReference type="SUPFAM" id="SSF51126">
    <property type="entry name" value="Pectin lyase-like"/>
    <property type="match status" value="1"/>
</dbReference>
<feature type="signal peptide" evidence="1">
    <location>
        <begin position="1"/>
        <end position="24"/>
    </location>
</feature>
<dbReference type="InterPro" id="IPR012334">
    <property type="entry name" value="Pectin_lyas_fold"/>
</dbReference>
<evidence type="ECO:0000313" key="4">
    <source>
        <dbReference type="Proteomes" id="UP001594288"/>
    </source>
</evidence>
<gene>
    <name evidence="3" type="ORF">ACFL2Z_02150</name>
</gene>
<evidence type="ECO:0000256" key="1">
    <source>
        <dbReference type="SAM" id="SignalP"/>
    </source>
</evidence>
<dbReference type="Proteomes" id="UP001594288">
    <property type="component" value="Unassembled WGS sequence"/>
</dbReference>
<evidence type="ECO:0000313" key="3">
    <source>
        <dbReference type="EMBL" id="MFC1799696.1"/>
    </source>
</evidence>
<dbReference type="InterPro" id="IPR007742">
    <property type="entry name" value="NosD_dom"/>
</dbReference>
<dbReference type="Gene3D" id="2.160.20.10">
    <property type="entry name" value="Single-stranded right-handed beta-helix, Pectin lyase-like"/>
    <property type="match status" value="1"/>
</dbReference>
<dbReference type="InterPro" id="IPR011050">
    <property type="entry name" value="Pectin_lyase_fold/virulence"/>
</dbReference>
<sequence length="290" mass="31457">MRRGVLVLLGLSMALALLSPASQAETYRVPQDYDKVNDALYVAGYGDTVLVSPGRYMVRAKMGSGVTLISTDGPDSTVLWGRRWHLLMLIDCDLATTISGFTFDGRGANVCVACTTGAPVIINNVMKDSWDGIDLFKSNPFIQGNTFMGCNRGIHMDNSNPECVDNEFRKNGDALSLITSAPVIARNTFEHNGKGILIQGHSYPLIGGSLEAANDILHNGTQIYNVGKRTEGTIYTADGEVAIATHNYWGSDCPTDKRIRGDVVFRPWVNAAHDSVIERCPEKAVPEGSE</sequence>
<comment type="caution">
    <text evidence="3">The sequence shown here is derived from an EMBL/GenBank/DDBJ whole genome shotgun (WGS) entry which is preliminary data.</text>
</comment>
<dbReference type="Pfam" id="PF05048">
    <property type="entry name" value="NosD"/>
    <property type="match status" value="1"/>
</dbReference>
<feature type="chain" id="PRO_5046279665" evidence="1">
    <location>
        <begin position="25"/>
        <end position="290"/>
    </location>
</feature>
<dbReference type="InterPro" id="IPR006626">
    <property type="entry name" value="PbH1"/>
</dbReference>
<dbReference type="SMART" id="SM00710">
    <property type="entry name" value="PbH1"/>
    <property type="match status" value="3"/>
</dbReference>
<protein>
    <submittedName>
        <fullName evidence="3">NosD domain-containing protein</fullName>
    </submittedName>
</protein>
<proteinExistence type="predicted"/>
<keyword evidence="1" id="KW-0732">Signal</keyword>
<keyword evidence="4" id="KW-1185">Reference proteome</keyword>
<evidence type="ECO:0000259" key="2">
    <source>
        <dbReference type="Pfam" id="PF05048"/>
    </source>
</evidence>
<dbReference type="EMBL" id="JBHPEI010000022">
    <property type="protein sequence ID" value="MFC1799696.1"/>
    <property type="molecule type" value="Genomic_DNA"/>
</dbReference>
<accession>A0ABV6YNP5</accession>